<sequence>MMLTGMTAQEASKHSPGGTSSSGMASSLLRFAHPPIEQPTKASAFFDFSEQAGQTSTCTALPPTNQSPLRRGAYTSISQDEQTCKNQQGQQQQQQPQQPTMTTTTLAKQHDSGTYNSHSTVSSATANGQGAYETVYNEPNQIMYETPSDGLTGGQNQPFLYQLGNHLNMQGYPILLSGTLPRGPGGAFTQMPFSLPPSQYPTYIPPPPSMQQPTLPGSTSLARMPLGSSVVNGMTPGQDYPQSTNFPPTARSSVVLINTSTGIPIHNRIT</sequence>
<dbReference type="AlphaFoldDB" id="A0A3P7L5F1"/>
<name>A0A3P7L5F1_DIBLA</name>
<feature type="compositionally biased region" description="Polar residues" evidence="1">
    <location>
        <begin position="1"/>
        <end position="10"/>
    </location>
</feature>
<organism evidence="2 3">
    <name type="scientific">Dibothriocephalus latus</name>
    <name type="common">Fish tapeworm</name>
    <name type="synonym">Diphyllobothrium latum</name>
    <dbReference type="NCBI Taxonomy" id="60516"/>
    <lineage>
        <taxon>Eukaryota</taxon>
        <taxon>Metazoa</taxon>
        <taxon>Spiralia</taxon>
        <taxon>Lophotrochozoa</taxon>
        <taxon>Platyhelminthes</taxon>
        <taxon>Cestoda</taxon>
        <taxon>Eucestoda</taxon>
        <taxon>Diphyllobothriidea</taxon>
        <taxon>Diphyllobothriidae</taxon>
        <taxon>Dibothriocephalus</taxon>
    </lineage>
</organism>
<protein>
    <submittedName>
        <fullName evidence="2">Uncharacterized protein</fullName>
    </submittedName>
</protein>
<gene>
    <name evidence="2" type="ORF">DILT_LOCUS7715</name>
</gene>
<evidence type="ECO:0000256" key="1">
    <source>
        <dbReference type="SAM" id="MobiDB-lite"/>
    </source>
</evidence>
<feature type="compositionally biased region" description="Polar residues" evidence="1">
    <location>
        <begin position="76"/>
        <end position="86"/>
    </location>
</feature>
<feature type="compositionally biased region" description="Low complexity" evidence="1">
    <location>
        <begin position="87"/>
        <end position="105"/>
    </location>
</feature>
<feature type="compositionally biased region" description="Polar residues" evidence="1">
    <location>
        <begin position="112"/>
        <end position="127"/>
    </location>
</feature>
<evidence type="ECO:0000313" key="3">
    <source>
        <dbReference type="Proteomes" id="UP000281553"/>
    </source>
</evidence>
<dbReference type="EMBL" id="UYRU01052470">
    <property type="protein sequence ID" value="VDN11884.1"/>
    <property type="molecule type" value="Genomic_DNA"/>
</dbReference>
<evidence type="ECO:0000313" key="2">
    <source>
        <dbReference type="EMBL" id="VDN11884.1"/>
    </source>
</evidence>
<dbReference type="Proteomes" id="UP000281553">
    <property type="component" value="Unassembled WGS sequence"/>
</dbReference>
<keyword evidence="3" id="KW-1185">Reference proteome</keyword>
<accession>A0A3P7L5F1</accession>
<feature type="region of interest" description="Disordered" evidence="1">
    <location>
        <begin position="1"/>
        <end position="25"/>
    </location>
</feature>
<feature type="region of interest" description="Disordered" evidence="1">
    <location>
        <begin position="76"/>
        <end position="127"/>
    </location>
</feature>
<proteinExistence type="predicted"/>
<reference evidence="2 3" key="1">
    <citation type="submission" date="2018-11" db="EMBL/GenBank/DDBJ databases">
        <authorList>
            <consortium name="Pathogen Informatics"/>
        </authorList>
    </citation>
    <scope>NUCLEOTIDE SEQUENCE [LARGE SCALE GENOMIC DNA]</scope>
</reference>